<comment type="subcellular location">
    <subcellularLocation>
        <location evidence="1 7">Nucleus</location>
    </subcellularLocation>
</comment>
<organism evidence="11 12">
    <name type="scientific">[Candida] subhashii</name>
    <dbReference type="NCBI Taxonomy" id="561895"/>
    <lineage>
        <taxon>Eukaryota</taxon>
        <taxon>Fungi</taxon>
        <taxon>Dikarya</taxon>
        <taxon>Ascomycota</taxon>
        <taxon>Saccharomycotina</taxon>
        <taxon>Pichiomycetes</taxon>
        <taxon>Debaryomycetaceae</taxon>
        <taxon>Spathaspora</taxon>
    </lineage>
</organism>
<dbReference type="PANTHER" id="PTHR16140">
    <property type="entry name" value="NON-STRUCTURAL MAINTENANCE OF CHROMOSOMES ELEMENT 4"/>
    <property type="match status" value="1"/>
</dbReference>
<keyword evidence="6 7" id="KW-0539">Nucleus</keyword>
<feature type="region of interest" description="Disordered" evidence="8">
    <location>
        <begin position="334"/>
        <end position="374"/>
    </location>
</feature>
<evidence type="ECO:0000313" key="12">
    <source>
        <dbReference type="Proteomes" id="UP000694255"/>
    </source>
</evidence>
<comment type="subunit">
    <text evidence="7">Component of the SMC5-SMC6 complex.</text>
</comment>
<feature type="domain" description="Nse4/EID protein Nse3/MAGE-binding" evidence="10">
    <location>
        <begin position="76"/>
        <end position="131"/>
    </location>
</feature>
<dbReference type="EMBL" id="JAGSYN010000051">
    <property type="protein sequence ID" value="KAG7665156.1"/>
    <property type="molecule type" value="Genomic_DNA"/>
</dbReference>
<evidence type="ECO:0000256" key="6">
    <source>
        <dbReference type="ARBA" id="ARBA00023242"/>
    </source>
</evidence>
<dbReference type="InterPro" id="IPR027786">
    <property type="entry name" value="Nse4/EID"/>
</dbReference>
<dbReference type="InterPro" id="IPR029225">
    <property type="entry name" value="Nse4_Nse3-bd"/>
</dbReference>
<dbReference type="OrthoDB" id="361242at2759"/>
<comment type="similarity">
    <text evidence="2 7">Belongs to the NSE4 family.</text>
</comment>
<dbReference type="Proteomes" id="UP000694255">
    <property type="component" value="Unassembled WGS sequence"/>
</dbReference>
<keyword evidence="3 7" id="KW-0227">DNA damage</keyword>
<evidence type="ECO:0000256" key="4">
    <source>
        <dbReference type="ARBA" id="ARBA00023172"/>
    </source>
</evidence>
<dbReference type="GO" id="GO:0006281">
    <property type="term" value="P:DNA repair"/>
    <property type="evidence" value="ECO:0007669"/>
    <property type="project" value="UniProtKB-UniRule"/>
</dbReference>
<accession>A0A8J5QR52</accession>
<dbReference type="PANTHER" id="PTHR16140:SF0">
    <property type="entry name" value="NON-STRUCTURAL MAINTENANCE OF CHROMOSOMES ELEMENT 4"/>
    <property type="match status" value="1"/>
</dbReference>
<dbReference type="GO" id="GO:0005634">
    <property type="term" value="C:nucleus"/>
    <property type="evidence" value="ECO:0007669"/>
    <property type="project" value="UniProtKB-SubCell"/>
</dbReference>
<dbReference type="GO" id="GO:0030915">
    <property type="term" value="C:Smc5-Smc6 complex"/>
    <property type="evidence" value="ECO:0007669"/>
    <property type="project" value="UniProtKB-UniRule"/>
</dbReference>
<evidence type="ECO:0000256" key="1">
    <source>
        <dbReference type="ARBA" id="ARBA00004123"/>
    </source>
</evidence>
<evidence type="ECO:0000256" key="8">
    <source>
        <dbReference type="SAM" id="MobiDB-lite"/>
    </source>
</evidence>
<dbReference type="Pfam" id="PF15412">
    <property type="entry name" value="Nse4-Nse3_bdg"/>
    <property type="match status" value="1"/>
</dbReference>
<evidence type="ECO:0000256" key="7">
    <source>
        <dbReference type="RuleBase" id="RU365071"/>
    </source>
</evidence>
<keyword evidence="4 7" id="KW-0233">DNA recombination</keyword>
<reference evidence="11 12" key="1">
    <citation type="journal article" date="2021" name="DNA Res.">
        <title>Genome analysis of Candida subhashii reveals its hybrid nature and dual mitochondrial genome conformations.</title>
        <authorList>
            <person name="Mixao V."/>
            <person name="Hegedusova E."/>
            <person name="Saus E."/>
            <person name="Pryszcz L.P."/>
            <person name="Cillingova A."/>
            <person name="Nosek J."/>
            <person name="Gabaldon T."/>
        </authorList>
    </citation>
    <scope>NUCLEOTIDE SEQUENCE [LARGE SCALE GENOMIC DNA]</scope>
    <source>
        <strain evidence="11 12">CBS 10753</strain>
    </source>
</reference>
<dbReference type="AlphaFoldDB" id="A0A8J5QR52"/>
<feature type="compositionally biased region" description="Acidic residues" evidence="8">
    <location>
        <begin position="334"/>
        <end position="347"/>
    </location>
</feature>
<sequence length="374" mass="42566">MDPSDSETPRTRKRRLSREEYLTSYERLRLRMKMDLSDAAKGAASTKMLENIDELTRLYGYVQRDRVKDTIVHLEDSTVFREASNFAAINARNMKFDDSLAIDEKDFLKKLRVFAATDRSVISRDSDDEEEDEDGFEINDEFTFNKTNWLKLGILYHHVSKKPVVSGFLNGPLETERKKQAPRTRIANDSKNNTLATAQQVDAEDIATNEEQNTAYMVKSVYQTYLNKDEGNGVNFFKLFINPKSFGQSVENLFYISFLIKDGKLKLYLDESGTPCVRRVSQNELAEATLDSSDLKSSHHIATFNYHAWKTYIENFKITEPFLGHRDEVEDQMPVEDMIDDSDDESGPTESSAPTPAASASTSNGVGVSVKNEY</sequence>
<proteinExistence type="inferred from homology"/>
<feature type="domain" description="Non-structural maintenance of chromosome element 4 C-terminal" evidence="9">
    <location>
        <begin position="234"/>
        <end position="323"/>
    </location>
</feature>
<dbReference type="InterPro" id="IPR014854">
    <property type="entry name" value="Nse4_C"/>
</dbReference>
<evidence type="ECO:0000313" key="11">
    <source>
        <dbReference type="EMBL" id="KAG7665156.1"/>
    </source>
</evidence>
<evidence type="ECO:0000259" key="10">
    <source>
        <dbReference type="Pfam" id="PF15412"/>
    </source>
</evidence>
<evidence type="ECO:0000256" key="5">
    <source>
        <dbReference type="ARBA" id="ARBA00023204"/>
    </source>
</evidence>
<evidence type="ECO:0000256" key="3">
    <source>
        <dbReference type="ARBA" id="ARBA00022763"/>
    </source>
</evidence>
<name>A0A8J5QR52_9ASCO</name>
<feature type="compositionally biased region" description="Low complexity" evidence="8">
    <location>
        <begin position="348"/>
        <end position="363"/>
    </location>
</feature>
<comment type="caution">
    <text evidence="11">The sequence shown here is derived from an EMBL/GenBank/DDBJ whole genome shotgun (WGS) entry which is preliminary data.</text>
</comment>
<dbReference type="Pfam" id="PF08743">
    <property type="entry name" value="Nse4_C"/>
    <property type="match status" value="1"/>
</dbReference>
<evidence type="ECO:0000259" key="9">
    <source>
        <dbReference type="Pfam" id="PF08743"/>
    </source>
</evidence>
<keyword evidence="5 7" id="KW-0234">DNA repair</keyword>
<comment type="function">
    <text evidence="7">Component of the SMC5-SMC6 complex, that promotes sister chromatid alignment after DNA damage and facilitates double-stranded DNA breaks (DSBs) repair via homologous recombination between sister chromatids.</text>
</comment>
<protein>
    <recommendedName>
        <fullName evidence="7">Non-structural maintenance of chromosomes element 4</fullName>
    </recommendedName>
</protein>
<evidence type="ECO:0000256" key="2">
    <source>
        <dbReference type="ARBA" id="ARBA00008997"/>
    </source>
</evidence>
<gene>
    <name evidence="11" type="ORF">J8A68_001212</name>
</gene>
<dbReference type="GeneID" id="73468013"/>
<keyword evidence="12" id="KW-1185">Reference proteome</keyword>
<dbReference type="RefSeq" id="XP_049265388.1">
    <property type="nucleotide sequence ID" value="XM_049404842.1"/>
</dbReference>
<dbReference type="GO" id="GO:0006310">
    <property type="term" value="P:DNA recombination"/>
    <property type="evidence" value="ECO:0007669"/>
    <property type="project" value="UniProtKB-UniRule"/>
</dbReference>